<dbReference type="STRING" id="520767.ATZ99_08070"/>
<reference evidence="3 4" key="1">
    <citation type="submission" date="2015-12" db="EMBL/GenBank/DDBJ databases">
        <title>Draft genome of Thermovenabulum gondwanense isolated from a red thermophilic microbial mat colonisisng an outflow channel of a bore well.</title>
        <authorList>
            <person name="Patel B.K."/>
        </authorList>
    </citation>
    <scope>NUCLEOTIDE SEQUENCE [LARGE SCALE GENOMIC DNA]</scope>
    <source>
        <strain evidence="3 4">R270</strain>
    </source>
</reference>
<name>A0A162MRA3_9FIRM</name>
<dbReference type="InterPro" id="IPR009936">
    <property type="entry name" value="DUF1468"/>
</dbReference>
<evidence type="ECO:0000256" key="1">
    <source>
        <dbReference type="SAM" id="Phobius"/>
    </source>
</evidence>
<organism evidence="3 4">
    <name type="scientific">Thermovenabulum gondwanense</name>
    <dbReference type="NCBI Taxonomy" id="520767"/>
    <lineage>
        <taxon>Bacteria</taxon>
        <taxon>Bacillati</taxon>
        <taxon>Bacillota</taxon>
        <taxon>Clostridia</taxon>
        <taxon>Thermosediminibacterales</taxon>
        <taxon>Thermosediminibacteraceae</taxon>
        <taxon>Thermovenabulum</taxon>
    </lineage>
</organism>
<protein>
    <recommendedName>
        <fullName evidence="2">DUF1468 domain-containing protein</fullName>
    </recommendedName>
</protein>
<keyword evidence="1" id="KW-0812">Transmembrane</keyword>
<evidence type="ECO:0000313" key="3">
    <source>
        <dbReference type="EMBL" id="KYO66990.1"/>
    </source>
</evidence>
<feature type="transmembrane region" description="Helical" evidence="1">
    <location>
        <begin position="123"/>
        <end position="141"/>
    </location>
</feature>
<gene>
    <name evidence="3" type="ORF">ATZ99_08070</name>
</gene>
<feature type="transmembrane region" description="Helical" evidence="1">
    <location>
        <begin position="102"/>
        <end position="118"/>
    </location>
</feature>
<feature type="transmembrane region" description="Helical" evidence="1">
    <location>
        <begin position="37"/>
        <end position="57"/>
    </location>
</feature>
<dbReference type="AlphaFoldDB" id="A0A162MRA3"/>
<proteinExistence type="predicted"/>
<evidence type="ECO:0000313" key="4">
    <source>
        <dbReference type="Proteomes" id="UP000075737"/>
    </source>
</evidence>
<comment type="caution">
    <text evidence="3">The sequence shown here is derived from an EMBL/GenBank/DDBJ whole genome shotgun (WGS) entry which is preliminary data.</text>
</comment>
<keyword evidence="1" id="KW-1133">Transmembrane helix</keyword>
<dbReference type="Pfam" id="PF07331">
    <property type="entry name" value="TctB"/>
    <property type="match status" value="1"/>
</dbReference>
<keyword evidence="1" id="KW-0472">Membrane</keyword>
<dbReference type="EMBL" id="LOHZ01000023">
    <property type="protein sequence ID" value="KYO66990.1"/>
    <property type="molecule type" value="Genomic_DNA"/>
</dbReference>
<keyword evidence="4" id="KW-1185">Reference proteome</keyword>
<feature type="transmembrane region" description="Helical" evidence="1">
    <location>
        <begin position="78"/>
        <end position="96"/>
    </location>
</feature>
<accession>A0A162MRA3</accession>
<dbReference type="RefSeq" id="WP_068747963.1">
    <property type="nucleotide sequence ID" value="NZ_LOHZ01000023.1"/>
</dbReference>
<sequence>MKKDMVTGLSAIILGLLYTYKALSLPKASIGNPMAPLYFPLSLGVLMILIGVIVVIVEKSTKIISESKKEAIDEKDKGYIKLIIGTIIASIIYAILFDKIGFIISTILFLSFILFMINGKEKWVTNIIVSVLFTFSVWYIFEKLINISLP</sequence>
<evidence type="ECO:0000259" key="2">
    <source>
        <dbReference type="Pfam" id="PF07331"/>
    </source>
</evidence>
<dbReference type="OrthoDB" id="5870591at2"/>
<dbReference type="Proteomes" id="UP000075737">
    <property type="component" value="Unassembled WGS sequence"/>
</dbReference>
<feature type="domain" description="DUF1468" evidence="2">
    <location>
        <begin position="8"/>
        <end position="150"/>
    </location>
</feature>